<name>A0ABY3VX18_9MYCO</name>
<dbReference type="InterPro" id="IPR011746">
    <property type="entry name" value="Trp_synth-assoc_CHP"/>
</dbReference>
<feature type="transmembrane region" description="Helical" evidence="2">
    <location>
        <begin position="12"/>
        <end position="35"/>
    </location>
</feature>
<gene>
    <name evidence="3" type="ORF">MKK62_11290</name>
</gene>
<keyword evidence="4" id="KW-1185">Reference proteome</keyword>
<keyword evidence="2" id="KW-0472">Membrane</keyword>
<dbReference type="Proteomes" id="UP001055336">
    <property type="component" value="Chromosome"/>
</dbReference>
<evidence type="ECO:0000256" key="2">
    <source>
        <dbReference type="SAM" id="Phobius"/>
    </source>
</evidence>
<feature type="transmembrane region" description="Helical" evidence="2">
    <location>
        <begin position="85"/>
        <end position="102"/>
    </location>
</feature>
<reference evidence="3" key="1">
    <citation type="submission" date="2022-08" db="EMBL/GenBank/DDBJ databases">
        <title>Whole genome sequencing of non-tuberculosis mycobacteria type-strains.</title>
        <authorList>
            <person name="Igarashi Y."/>
            <person name="Osugi A."/>
            <person name="Mitarai S."/>
        </authorList>
    </citation>
    <scope>NUCLEOTIDE SEQUENCE</scope>
    <source>
        <strain evidence="3">DSM 45127</strain>
    </source>
</reference>
<evidence type="ECO:0000313" key="3">
    <source>
        <dbReference type="EMBL" id="UMB71750.1"/>
    </source>
</evidence>
<accession>A0ABY3VX18</accession>
<feature type="compositionally biased region" description="Basic and acidic residues" evidence="1">
    <location>
        <begin position="177"/>
        <end position="209"/>
    </location>
</feature>
<keyword evidence="2" id="KW-1133">Transmembrane helix</keyword>
<keyword evidence="2" id="KW-0812">Transmembrane</keyword>
<dbReference type="EMBL" id="CP092488">
    <property type="protein sequence ID" value="UMB71750.1"/>
    <property type="molecule type" value="Genomic_DNA"/>
</dbReference>
<proteinExistence type="predicted"/>
<evidence type="ECO:0000256" key="1">
    <source>
        <dbReference type="SAM" id="MobiDB-lite"/>
    </source>
</evidence>
<dbReference type="RefSeq" id="WP_240263478.1">
    <property type="nucleotide sequence ID" value="NZ_CP092488.2"/>
</dbReference>
<feature type="transmembrane region" description="Helical" evidence="2">
    <location>
        <begin position="132"/>
        <end position="152"/>
    </location>
</feature>
<dbReference type="InterPro" id="IPR019051">
    <property type="entry name" value="Trp_biosyn_TM_oprn/chp"/>
</dbReference>
<organism evidence="3 4">
    <name type="scientific">Mycobacterium paraterrae</name>
    <dbReference type="NCBI Taxonomy" id="577492"/>
    <lineage>
        <taxon>Bacteria</taxon>
        <taxon>Bacillati</taxon>
        <taxon>Actinomycetota</taxon>
        <taxon>Actinomycetes</taxon>
        <taxon>Mycobacteriales</taxon>
        <taxon>Mycobacteriaceae</taxon>
        <taxon>Mycobacterium</taxon>
    </lineage>
</organism>
<sequence length="209" mass="21546">MADAQPAAGRRALRAAQVLLVVCAAGLWAASRLTWVELNTFDGLGPPKVVTLSGSGWSSALLPLALLLLAAALAALAVRGWALRALAVLVAVASLATGYLAISTLETPDIALRGADLARVPLIELVGSKRHYPGPVTTLVAAVGIVVAAVLLMRTAASAGGTGTKYLAPAARRSVARRGDEAPSERTMWDEIDEGRDPTDAPDDPPTRT</sequence>
<feature type="transmembrane region" description="Helical" evidence="2">
    <location>
        <begin position="55"/>
        <end position="78"/>
    </location>
</feature>
<dbReference type="Pfam" id="PF09534">
    <property type="entry name" value="Trp_oprn_chp"/>
    <property type="match status" value="1"/>
</dbReference>
<protein>
    <submittedName>
        <fullName evidence="3">TIGR02234 family membrane protein</fullName>
    </submittedName>
</protein>
<feature type="region of interest" description="Disordered" evidence="1">
    <location>
        <begin position="170"/>
        <end position="209"/>
    </location>
</feature>
<dbReference type="NCBIfam" id="TIGR02234">
    <property type="entry name" value="trp_oprn_chp"/>
    <property type="match status" value="1"/>
</dbReference>
<evidence type="ECO:0000313" key="4">
    <source>
        <dbReference type="Proteomes" id="UP001055336"/>
    </source>
</evidence>